<dbReference type="SMART" id="SM00490">
    <property type="entry name" value="HELICc"/>
    <property type="match status" value="1"/>
</dbReference>
<keyword evidence="2" id="KW-0378">Hydrolase</keyword>
<dbReference type="InterPro" id="IPR000330">
    <property type="entry name" value="SNF2_N"/>
</dbReference>
<proteinExistence type="predicted"/>
<dbReference type="AlphaFoldDB" id="A0A9Q5W948"/>
<dbReference type="SMART" id="SM00487">
    <property type="entry name" value="DEXDc"/>
    <property type="match status" value="1"/>
</dbReference>
<dbReference type="CDD" id="cd18011">
    <property type="entry name" value="DEXDc_RapA"/>
    <property type="match status" value="1"/>
</dbReference>
<evidence type="ECO:0000256" key="1">
    <source>
        <dbReference type="ARBA" id="ARBA00022741"/>
    </source>
</evidence>
<dbReference type="Pfam" id="PF00176">
    <property type="entry name" value="SNF2-rel_dom"/>
    <property type="match status" value="1"/>
</dbReference>
<evidence type="ECO:0000259" key="6">
    <source>
        <dbReference type="PROSITE" id="PS51194"/>
    </source>
</evidence>
<evidence type="ECO:0000256" key="3">
    <source>
        <dbReference type="ARBA" id="ARBA00022806"/>
    </source>
</evidence>
<dbReference type="Gene3D" id="3.40.50.300">
    <property type="entry name" value="P-loop containing nucleotide triphosphate hydrolases"/>
    <property type="match status" value="1"/>
</dbReference>
<dbReference type="PROSITE" id="PS51194">
    <property type="entry name" value="HELICASE_CTER"/>
    <property type="match status" value="1"/>
</dbReference>
<dbReference type="RefSeq" id="WP_079291288.1">
    <property type="nucleotide sequence ID" value="NZ_MTPU01000051.1"/>
</dbReference>
<evidence type="ECO:0000256" key="4">
    <source>
        <dbReference type="ARBA" id="ARBA00022840"/>
    </source>
</evidence>
<dbReference type="EMBL" id="MTPU01000051">
    <property type="protein sequence ID" value="OPH09463.1"/>
    <property type="molecule type" value="Genomic_DNA"/>
</dbReference>
<dbReference type="InterPro" id="IPR001650">
    <property type="entry name" value="Helicase_C-like"/>
</dbReference>
<accession>A0A9Q5W948</accession>
<comment type="caution">
    <text evidence="7">The sequence shown here is derived from an EMBL/GenBank/DDBJ whole genome shotgun (WGS) entry which is preliminary data.</text>
</comment>
<feature type="domain" description="Helicase ATP-binding" evidence="5">
    <location>
        <begin position="136"/>
        <end position="323"/>
    </location>
</feature>
<dbReference type="Proteomes" id="UP000190056">
    <property type="component" value="Unassembled WGS sequence"/>
</dbReference>
<dbReference type="Pfam" id="PF00271">
    <property type="entry name" value="Helicase_C"/>
    <property type="match status" value="1"/>
</dbReference>
<dbReference type="InterPro" id="IPR027417">
    <property type="entry name" value="P-loop_NTPase"/>
</dbReference>
<dbReference type="PANTHER" id="PTHR45766:SF6">
    <property type="entry name" value="SWI_SNF-RELATED MATRIX-ASSOCIATED ACTIN-DEPENDENT REGULATOR OF CHROMATIN SUBFAMILY A-LIKE PROTEIN 1"/>
    <property type="match status" value="1"/>
</dbReference>
<reference evidence="7 8" key="1">
    <citation type="submission" date="2017-01" db="EMBL/GenBank/DDBJ databases">
        <authorList>
            <person name="Abreu V.A."/>
            <person name="Popin R.V."/>
            <person name="Rigonato J."/>
            <person name="Andreote A.P."/>
            <person name="Schaker P.C."/>
            <person name="Hoff-Risseti C."/>
            <person name="Alvarenga D.O."/>
            <person name="Varani A.M."/>
            <person name="Fiore M.F."/>
        </authorList>
    </citation>
    <scope>NUCLEOTIDE SEQUENCE [LARGE SCALE GENOMIC DNA]</scope>
    <source>
        <strain evidence="7 8">CENA302</strain>
    </source>
</reference>
<dbReference type="CDD" id="cd18793">
    <property type="entry name" value="SF2_C_SNF"/>
    <property type="match status" value="1"/>
</dbReference>
<evidence type="ECO:0000259" key="5">
    <source>
        <dbReference type="PROSITE" id="PS51192"/>
    </source>
</evidence>
<keyword evidence="4" id="KW-0067">ATP-binding</keyword>
<dbReference type="InterPro" id="IPR049730">
    <property type="entry name" value="SNF2/RAD54-like_C"/>
</dbReference>
<dbReference type="PANTHER" id="PTHR45766">
    <property type="entry name" value="DNA ANNEALING HELICASE AND ENDONUCLEASE ZRANB3 FAMILY MEMBER"/>
    <property type="match status" value="1"/>
</dbReference>
<evidence type="ECO:0000256" key="2">
    <source>
        <dbReference type="ARBA" id="ARBA00022801"/>
    </source>
</evidence>
<dbReference type="InterPro" id="IPR014001">
    <property type="entry name" value="Helicase_ATP-bd"/>
</dbReference>
<dbReference type="GO" id="GO:0004386">
    <property type="term" value="F:helicase activity"/>
    <property type="evidence" value="ECO:0007669"/>
    <property type="project" value="UniProtKB-KW"/>
</dbReference>
<keyword evidence="1" id="KW-0547">Nucleotide-binding</keyword>
<dbReference type="PROSITE" id="PS51192">
    <property type="entry name" value="HELICASE_ATP_BIND_1"/>
    <property type="match status" value="1"/>
</dbReference>
<dbReference type="SUPFAM" id="SSF52540">
    <property type="entry name" value="P-loop containing nucleoside triphosphate hydrolases"/>
    <property type="match status" value="1"/>
</dbReference>
<dbReference type="InterPro" id="IPR038718">
    <property type="entry name" value="SNF2-like_sf"/>
</dbReference>
<gene>
    <name evidence="7" type="ORF">CENA302_11270</name>
</gene>
<dbReference type="Gene3D" id="3.40.50.10810">
    <property type="entry name" value="Tandem AAA-ATPase domain"/>
    <property type="match status" value="1"/>
</dbReference>
<evidence type="ECO:0000313" key="8">
    <source>
        <dbReference type="Proteomes" id="UP000190056"/>
    </source>
</evidence>
<dbReference type="GO" id="GO:0005524">
    <property type="term" value="F:ATP binding"/>
    <property type="evidence" value="ECO:0007669"/>
    <property type="project" value="UniProtKB-KW"/>
</dbReference>
<name>A0A9Q5W948_9CYAN</name>
<keyword evidence="3 7" id="KW-0347">Helicase</keyword>
<dbReference type="InterPro" id="IPR057342">
    <property type="entry name" value="DEXDc_RapA"/>
</dbReference>
<dbReference type="NCBIfam" id="NF038317">
    <property type="entry name" value="DISARM_DrmD"/>
    <property type="match status" value="1"/>
</dbReference>
<feature type="domain" description="Helicase C-terminal" evidence="6">
    <location>
        <begin position="510"/>
        <end position="696"/>
    </location>
</feature>
<protein>
    <submittedName>
        <fullName evidence="7">Helicase</fullName>
    </submittedName>
</protein>
<dbReference type="GO" id="GO:0016787">
    <property type="term" value="F:hydrolase activity"/>
    <property type="evidence" value="ECO:0007669"/>
    <property type="project" value="UniProtKB-KW"/>
</dbReference>
<evidence type="ECO:0000313" key="7">
    <source>
        <dbReference type="EMBL" id="OPH09463.1"/>
    </source>
</evidence>
<organism evidence="7 8">
    <name type="scientific">Cylindrospermopsis raciborskii CENA302</name>
    <dbReference type="NCBI Taxonomy" id="1170768"/>
    <lineage>
        <taxon>Bacteria</taxon>
        <taxon>Bacillati</taxon>
        <taxon>Cyanobacteriota</taxon>
        <taxon>Cyanophyceae</taxon>
        <taxon>Nostocales</taxon>
        <taxon>Aphanizomenonaceae</taxon>
        <taxon>Cylindrospermopsis</taxon>
    </lineage>
</organism>
<sequence length="1054" mass="120972">MTTTITIPKPGQIVRVRSRQYLVSNVHQTTLQVNQLPSELGQNPCGQTQHLVSLSSIEDDGLGEELELIWEVEVGKVVFEKIELPQPTGFDSPERLDAFLDAVRWNTASNADVRTIQSPFRSGIDIEDYQLDPVVRAIQMSRVNLLIADDVGLGKTIEAGLVAQELIIRHRCQRILIICPSSLQVQWQEQMRDKFGLDFRIIDGTLMKELRRKRGIHFNPWQHFPRLITSIDFLKRDRPLRLIKEVLPSKEESIYPRKFDLLIVDEAHNIAPAGNGKYAVDSMRTSAIRLLVPHFEHKLFLTATPHNGYPESFTALLELLDSQRFARGVTPDRKQLELVMVRRLKQEIRNWDGSPLFPERKLIAIPVDYSLGERQVHTALKEYTALRGQDMVDNTEKYATEFVLKLLKKRLFSSPAAFATTLEQHQQSLTNARHSTNLSRPSEGILRRQLQEMEEDFADDDVYEQSNDEVITHTSRLFRELNNQEKVLLAQMCQWAENACRTPDAKAKELLNWISTHIKPDGKWSDERVIIFTEYRTTQKWLYDLLASEGLVQQERLMTLYGGMKSEEREKIKAAFQANPQISPVRILLATDAASEGLDLQNFCCQLIHYEIPWNPNRMEQRNGRIDRHGQKAAQVLIYHFVGKYQENNLQSTKIKPGQLEGDLEFLMRAAVKVNNIREDLGKVGPVIAAQVEDAMMGRSTVLDTTIAEKESETLRKMLKFERQVKEKIEKLTEQRQETRQHLRLTPDNIQKVVEVGLELAGQPPLIEDELPGINGKVFYLPPLKSSWAICTQGLAHPHTKKIRPIVFDPELSNGRDDVVWAHLNHHLVQMCSRLLRAEIWSNTSKKSLHRVAARLVSNSVLDTPAIIVYGRLIILGGDQQRIHEEIINAGGLIKEGKLKRMGVMEIQTALSKVLPDLVPDNTRKSLQKLWSSHENSLMQFLQTRMQDRSESLRKVLSNKENIDINDITNVLRELQNSIERELEQPQVKQMELALFNETEKEQFERNLSSLKHRLAEIPLEIEREVAAIKARFINTTPRLFPLAVVYLVPKKFA</sequence>